<name>A0A5P8VXN8_9NOSO</name>
<sequence>MVLNPVSEAEVLDKLLFYCQGKLKIQASLNKLSHQAGEHLDF</sequence>
<keyword evidence="2" id="KW-1185">Reference proteome</keyword>
<protein>
    <submittedName>
        <fullName evidence="1">Uncharacterized protein</fullName>
    </submittedName>
</protein>
<gene>
    <name evidence="1" type="ORF">GXM_02627</name>
</gene>
<accession>A0A5P8VXN8</accession>
<organism evidence="1 2">
    <name type="scientific">Nostoc sphaeroides CCNUC1</name>
    <dbReference type="NCBI Taxonomy" id="2653204"/>
    <lineage>
        <taxon>Bacteria</taxon>
        <taxon>Bacillati</taxon>
        <taxon>Cyanobacteriota</taxon>
        <taxon>Cyanophyceae</taxon>
        <taxon>Nostocales</taxon>
        <taxon>Nostocaceae</taxon>
        <taxon>Nostoc</taxon>
    </lineage>
</organism>
<dbReference type="KEGG" id="nsh:GXM_02627"/>
<dbReference type="AlphaFoldDB" id="A0A5P8VXN8"/>
<evidence type="ECO:0000313" key="2">
    <source>
        <dbReference type="Proteomes" id="UP000326678"/>
    </source>
</evidence>
<evidence type="ECO:0000313" key="1">
    <source>
        <dbReference type="EMBL" id="QFS45150.1"/>
    </source>
</evidence>
<dbReference type="EMBL" id="CP045226">
    <property type="protein sequence ID" value="QFS45150.1"/>
    <property type="molecule type" value="Genomic_DNA"/>
</dbReference>
<dbReference type="Proteomes" id="UP000326678">
    <property type="component" value="Chromosome Gxm1"/>
</dbReference>
<reference evidence="1 2" key="1">
    <citation type="submission" date="2019-10" db="EMBL/GenBank/DDBJ databases">
        <title>Genomic and transcriptomic insights into the perfect genentic adaptation of a filamentous nitrogen-fixing cyanobacterium to rice fields.</title>
        <authorList>
            <person name="Chen Z."/>
        </authorList>
    </citation>
    <scope>NUCLEOTIDE SEQUENCE [LARGE SCALE GENOMIC DNA]</scope>
    <source>
        <strain evidence="1">CCNUC1</strain>
    </source>
</reference>
<proteinExistence type="predicted"/>